<dbReference type="RefSeq" id="WP_169549024.1">
    <property type="nucleotide sequence ID" value="NZ_CP051677.1"/>
</dbReference>
<dbReference type="Proteomes" id="UP000501128">
    <property type="component" value="Chromosome"/>
</dbReference>
<keyword evidence="3" id="KW-0121">Carboxypeptidase</keyword>
<dbReference type="InterPro" id="IPR008969">
    <property type="entry name" value="CarboxyPept-like_regulatory"/>
</dbReference>
<accession>A0A7L5DMU9</accession>
<name>A0A7L5DMU9_9BACT</name>
<sequence>MRYVTVFLLICLTICHVPNRARAQGKYVVGTVVDQVSRKPVDKVTVVNKRTTQRARTNAAGRFFLTLQPGDSLIMNSQLYNRVGILYDGSDNPTIVARALPPMPYRVVDLAEVTVTGKRYEEVKREIQLELAEPTASRKVTGEQAFDRLADGAGVTLLYEMFGKRPKSDRKAYYIMQQDRRHALALERFRLLVEQATSLKADEVDRFHDYCDFDDDFLLKASDYDLINAIQQMRNGFRINQHRPSGIAADPEQSHQPPARQQSGQPLGQRPPEQRPPGQ</sequence>
<feature type="compositionally biased region" description="Low complexity" evidence="1">
    <location>
        <begin position="264"/>
        <end position="273"/>
    </location>
</feature>
<evidence type="ECO:0000256" key="2">
    <source>
        <dbReference type="SAM" id="SignalP"/>
    </source>
</evidence>
<proteinExistence type="predicted"/>
<evidence type="ECO:0000313" key="4">
    <source>
        <dbReference type="Proteomes" id="UP000501128"/>
    </source>
</evidence>
<feature type="compositionally biased region" description="Polar residues" evidence="1">
    <location>
        <begin position="254"/>
        <end position="263"/>
    </location>
</feature>
<keyword evidence="3" id="KW-0378">Hydrolase</keyword>
<keyword evidence="3" id="KW-0645">Protease</keyword>
<protein>
    <submittedName>
        <fullName evidence="3">Carboxypeptidase-like regulatory domain-containing protein</fullName>
    </submittedName>
</protein>
<dbReference type="GO" id="GO:0004180">
    <property type="term" value="F:carboxypeptidase activity"/>
    <property type="evidence" value="ECO:0007669"/>
    <property type="project" value="UniProtKB-KW"/>
</dbReference>
<feature type="chain" id="PRO_5029593590" evidence="2">
    <location>
        <begin position="24"/>
        <end position="279"/>
    </location>
</feature>
<evidence type="ECO:0000256" key="1">
    <source>
        <dbReference type="SAM" id="MobiDB-lite"/>
    </source>
</evidence>
<reference evidence="3 4" key="1">
    <citation type="submission" date="2020-04" db="EMBL/GenBank/DDBJ databases">
        <title>Genome sequencing of novel species.</title>
        <authorList>
            <person name="Heo J."/>
            <person name="Kim S.-J."/>
            <person name="Kim J.-S."/>
            <person name="Hong S.-B."/>
            <person name="Kwon S.-W."/>
        </authorList>
    </citation>
    <scope>NUCLEOTIDE SEQUENCE [LARGE SCALE GENOMIC DNA]</scope>
    <source>
        <strain evidence="3 4">CJU-R4</strain>
    </source>
</reference>
<dbReference type="KEGG" id="srho:HH216_00600"/>
<keyword evidence="2" id="KW-0732">Signal</keyword>
<keyword evidence="4" id="KW-1185">Reference proteome</keyword>
<evidence type="ECO:0000313" key="3">
    <source>
        <dbReference type="EMBL" id="QJD77080.1"/>
    </source>
</evidence>
<dbReference type="EMBL" id="CP051677">
    <property type="protein sequence ID" value="QJD77080.1"/>
    <property type="molecule type" value="Genomic_DNA"/>
</dbReference>
<dbReference type="Gene3D" id="2.60.40.1120">
    <property type="entry name" value="Carboxypeptidase-like, regulatory domain"/>
    <property type="match status" value="1"/>
</dbReference>
<feature type="region of interest" description="Disordered" evidence="1">
    <location>
        <begin position="242"/>
        <end position="279"/>
    </location>
</feature>
<gene>
    <name evidence="3" type="ORF">HH216_00600</name>
</gene>
<feature type="signal peptide" evidence="2">
    <location>
        <begin position="1"/>
        <end position="23"/>
    </location>
</feature>
<dbReference type="AlphaFoldDB" id="A0A7L5DMU9"/>
<organism evidence="3 4">
    <name type="scientific">Spirosoma rhododendri</name>
    <dbReference type="NCBI Taxonomy" id="2728024"/>
    <lineage>
        <taxon>Bacteria</taxon>
        <taxon>Pseudomonadati</taxon>
        <taxon>Bacteroidota</taxon>
        <taxon>Cytophagia</taxon>
        <taxon>Cytophagales</taxon>
        <taxon>Cytophagaceae</taxon>
        <taxon>Spirosoma</taxon>
    </lineage>
</organism>
<dbReference type="SUPFAM" id="SSF49464">
    <property type="entry name" value="Carboxypeptidase regulatory domain-like"/>
    <property type="match status" value="1"/>
</dbReference>